<dbReference type="AlphaFoldDB" id="A0AAN6YA69"/>
<gene>
    <name evidence="2" type="ORF">QBC37DRAFT_399925</name>
</gene>
<feature type="compositionally biased region" description="Polar residues" evidence="1">
    <location>
        <begin position="64"/>
        <end position="73"/>
    </location>
</feature>
<reference evidence="2" key="1">
    <citation type="journal article" date="2023" name="Mol. Phylogenet. Evol.">
        <title>Genome-scale phylogeny and comparative genomics of the fungal order Sordariales.</title>
        <authorList>
            <person name="Hensen N."/>
            <person name="Bonometti L."/>
            <person name="Westerberg I."/>
            <person name="Brannstrom I.O."/>
            <person name="Guillou S."/>
            <person name="Cros-Aarteil S."/>
            <person name="Calhoun S."/>
            <person name="Haridas S."/>
            <person name="Kuo A."/>
            <person name="Mondo S."/>
            <person name="Pangilinan J."/>
            <person name="Riley R."/>
            <person name="LaButti K."/>
            <person name="Andreopoulos B."/>
            <person name="Lipzen A."/>
            <person name="Chen C."/>
            <person name="Yan M."/>
            <person name="Daum C."/>
            <person name="Ng V."/>
            <person name="Clum A."/>
            <person name="Steindorff A."/>
            <person name="Ohm R.A."/>
            <person name="Martin F."/>
            <person name="Silar P."/>
            <person name="Natvig D.O."/>
            <person name="Lalanne C."/>
            <person name="Gautier V."/>
            <person name="Ament-Velasquez S.L."/>
            <person name="Kruys A."/>
            <person name="Hutchinson M.I."/>
            <person name="Powell A.J."/>
            <person name="Barry K."/>
            <person name="Miller A.N."/>
            <person name="Grigoriev I.V."/>
            <person name="Debuchy R."/>
            <person name="Gladieux P."/>
            <person name="Hiltunen Thoren M."/>
            <person name="Johannesson H."/>
        </authorList>
    </citation>
    <scope>NUCLEOTIDE SEQUENCE</scope>
    <source>
        <strain evidence="2">PSN293</strain>
    </source>
</reference>
<name>A0AAN6YA69_9PEZI</name>
<feature type="compositionally biased region" description="Basic and acidic residues" evidence="1">
    <location>
        <begin position="40"/>
        <end position="60"/>
    </location>
</feature>
<feature type="region of interest" description="Disordered" evidence="1">
    <location>
        <begin position="27"/>
        <end position="127"/>
    </location>
</feature>
<feature type="compositionally biased region" description="Basic residues" evidence="1">
    <location>
        <begin position="111"/>
        <end position="127"/>
    </location>
</feature>
<sequence length="127" mass="13956">MPKPGKSFWADRREDLANANPFDFAALREKSKGTKTAATEAEKQQKKINDRKKLADRVAEPGKSTGSQGSAGTYQFEVNRASASSSGNKKEEKKSSSRKESDAGSLDSPRRSPRLTKGKGKDKKYPY</sequence>
<feature type="compositionally biased region" description="Basic and acidic residues" evidence="1">
    <location>
        <begin position="88"/>
        <end position="102"/>
    </location>
</feature>
<evidence type="ECO:0000313" key="3">
    <source>
        <dbReference type="Proteomes" id="UP001301769"/>
    </source>
</evidence>
<accession>A0AAN6YA69</accession>
<dbReference type="Proteomes" id="UP001301769">
    <property type="component" value="Unassembled WGS sequence"/>
</dbReference>
<evidence type="ECO:0000256" key="1">
    <source>
        <dbReference type="SAM" id="MobiDB-lite"/>
    </source>
</evidence>
<comment type="caution">
    <text evidence="2">The sequence shown here is derived from an EMBL/GenBank/DDBJ whole genome shotgun (WGS) entry which is preliminary data.</text>
</comment>
<keyword evidence="3" id="KW-1185">Reference proteome</keyword>
<reference evidence="2" key="2">
    <citation type="submission" date="2023-05" db="EMBL/GenBank/DDBJ databases">
        <authorList>
            <consortium name="Lawrence Berkeley National Laboratory"/>
            <person name="Steindorff A."/>
            <person name="Hensen N."/>
            <person name="Bonometti L."/>
            <person name="Westerberg I."/>
            <person name="Brannstrom I.O."/>
            <person name="Guillou S."/>
            <person name="Cros-Aarteil S."/>
            <person name="Calhoun S."/>
            <person name="Haridas S."/>
            <person name="Kuo A."/>
            <person name="Mondo S."/>
            <person name="Pangilinan J."/>
            <person name="Riley R."/>
            <person name="Labutti K."/>
            <person name="Andreopoulos B."/>
            <person name="Lipzen A."/>
            <person name="Chen C."/>
            <person name="Yanf M."/>
            <person name="Daum C."/>
            <person name="Ng V."/>
            <person name="Clum A."/>
            <person name="Ohm R."/>
            <person name="Martin F."/>
            <person name="Silar P."/>
            <person name="Natvig D."/>
            <person name="Lalanne C."/>
            <person name="Gautier V."/>
            <person name="Ament-Velasquez S.L."/>
            <person name="Kruys A."/>
            <person name="Hutchinson M.I."/>
            <person name="Powell A.J."/>
            <person name="Barry K."/>
            <person name="Miller A.N."/>
            <person name="Grigoriev I.V."/>
            <person name="Debuchy R."/>
            <person name="Gladieux P."/>
            <person name="Thoren M.H."/>
            <person name="Johannesson H."/>
        </authorList>
    </citation>
    <scope>NUCLEOTIDE SEQUENCE</scope>
    <source>
        <strain evidence="2">PSN293</strain>
    </source>
</reference>
<organism evidence="2 3">
    <name type="scientific">Rhypophila decipiens</name>
    <dbReference type="NCBI Taxonomy" id="261697"/>
    <lineage>
        <taxon>Eukaryota</taxon>
        <taxon>Fungi</taxon>
        <taxon>Dikarya</taxon>
        <taxon>Ascomycota</taxon>
        <taxon>Pezizomycotina</taxon>
        <taxon>Sordariomycetes</taxon>
        <taxon>Sordariomycetidae</taxon>
        <taxon>Sordariales</taxon>
        <taxon>Naviculisporaceae</taxon>
        <taxon>Rhypophila</taxon>
    </lineage>
</organism>
<evidence type="ECO:0000313" key="2">
    <source>
        <dbReference type="EMBL" id="KAK4214175.1"/>
    </source>
</evidence>
<dbReference type="EMBL" id="MU858098">
    <property type="protein sequence ID" value="KAK4214175.1"/>
    <property type="molecule type" value="Genomic_DNA"/>
</dbReference>
<proteinExistence type="predicted"/>
<protein>
    <submittedName>
        <fullName evidence="2">Uncharacterized protein</fullName>
    </submittedName>
</protein>